<accession>A0A545V1G7</accession>
<sequence>MIQRVHDVTLPSQPPRAKVCTFCIIYSHESEKKKELIQQRQTRITLCMAGGSSTCLNVPLKREQVTEQWGRAPESVVGRHALRHVHLMRREFRSALQLLRHTYLIIGRSKAVCFFAFQKHHHF</sequence>
<protein>
    <submittedName>
        <fullName evidence="1">Uncharacterized protein</fullName>
    </submittedName>
</protein>
<dbReference type="AlphaFoldDB" id="A0A545V1G7"/>
<organism evidence="1 2">
    <name type="scientific">Cordyceps javanica</name>
    <dbReference type="NCBI Taxonomy" id="43265"/>
    <lineage>
        <taxon>Eukaryota</taxon>
        <taxon>Fungi</taxon>
        <taxon>Dikarya</taxon>
        <taxon>Ascomycota</taxon>
        <taxon>Pezizomycotina</taxon>
        <taxon>Sordariomycetes</taxon>
        <taxon>Hypocreomycetidae</taxon>
        <taxon>Hypocreales</taxon>
        <taxon>Cordycipitaceae</taxon>
        <taxon>Cordyceps</taxon>
    </lineage>
</organism>
<comment type="caution">
    <text evidence="1">The sequence shown here is derived from an EMBL/GenBank/DDBJ whole genome shotgun (WGS) entry which is preliminary data.</text>
</comment>
<dbReference type="Proteomes" id="UP000315783">
    <property type="component" value="Unassembled WGS sequence"/>
</dbReference>
<dbReference type="EMBL" id="SPUK01000007">
    <property type="protein sequence ID" value="TQV95556.1"/>
    <property type="molecule type" value="Genomic_DNA"/>
</dbReference>
<reference evidence="1 2" key="1">
    <citation type="journal article" date="2019" name="Appl. Microbiol. Biotechnol.">
        <title>Genome sequence of Isaria javanica and comparative genome analysis insights into family S53 peptidase evolution in fungal entomopathogens.</title>
        <authorList>
            <person name="Lin R."/>
            <person name="Zhang X."/>
            <person name="Xin B."/>
            <person name="Zou M."/>
            <person name="Gao Y."/>
            <person name="Qin F."/>
            <person name="Hu Q."/>
            <person name="Xie B."/>
            <person name="Cheng X."/>
        </authorList>
    </citation>
    <scope>NUCLEOTIDE SEQUENCE [LARGE SCALE GENOMIC DNA]</scope>
    <source>
        <strain evidence="1 2">IJ1G</strain>
    </source>
</reference>
<keyword evidence="2" id="KW-1185">Reference proteome</keyword>
<evidence type="ECO:0000313" key="1">
    <source>
        <dbReference type="EMBL" id="TQV95556.1"/>
    </source>
</evidence>
<evidence type="ECO:0000313" key="2">
    <source>
        <dbReference type="Proteomes" id="UP000315783"/>
    </source>
</evidence>
<name>A0A545V1G7_9HYPO</name>
<proteinExistence type="predicted"/>
<gene>
    <name evidence="1" type="ORF">IF1G_05385</name>
</gene>